<dbReference type="Pfam" id="PF11157">
    <property type="entry name" value="DUF2937"/>
    <property type="match status" value="1"/>
</dbReference>
<dbReference type="RefSeq" id="WP_058246546.1">
    <property type="nucleotide sequence ID" value="NZ_CYSE01000002.1"/>
</dbReference>
<accession>A0A0P1G492</accession>
<dbReference type="Proteomes" id="UP000054935">
    <property type="component" value="Unassembled WGS sequence"/>
</dbReference>
<reference evidence="2 3" key="1">
    <citation type="submission" date="2015-09" db="EMBL/GenBank/DDBJ databases">
        <authorList>
            <consortium name="Swine Surveillance"/>
        </authorList>
    </citation>
    <scope>NUCLEOTIDE SEQUENCE [LARGE SCALE GENOMIC DNA]</scope>
    <source>
        <strain evidence="2 3">CECT 7648</strain>
    </source>
</reference>
<dbReference type="InterPro" id="IPR022584">
    <property type="entry name" value="DUF2937"/>
</dbReference>
<gene>
    <name evidence="2" type="ORF">TRN7648_01001</name>
</gene>
<keyword evidence="1" id="KW-0812">Transmembrane</keyword>
<organism evidence="2 3">
    <name type="scientific">Tropicibacter naphthalenivorans</name>
    <dbReference type="NCBI Taxonomy" id="441103"/>
    <lineage>
        <taxon>Bacteria</taxon>
        <taxon>Pseudomonadati</taxon>
        <taxon>Pseudomonadota</taxon>
        <taxon>Alphaproteobacteria</taxon>
        <taxon>Rhodobacterales</taxon>
        <taxon>Roseobacteraceae</taxon>
        <taxon>Tropicibacter</taxon>
    </lineage>
</organism>
<dbReference type="STRING" id="441103.TRN7648_01001"/>
<keyword evidence="1" id="KW-0472">Membrane</keyword>
<protein>
    <recommendedName>
        <fullName evidence="4">DUF2937 family protein</fullName>
    </recommendedName>
</protein>
<dbReference type="AlphaFoldDB" id="A0A0P1G492"/>
<evidence type="ECO:0000313" key="3">
    <source>
        <dbReference type="Proteomes" id="UP000054935"/>
    </source>
</evidence>
<dbReference type="OrthoDB" id="193051at2"/>
<sequence length="168" mass="17959">MILRALTLVAGLAGAGVSSQFPEYSQQYKQRLGGAVDELARQVTRYQGDAEAAGMGLPAYLETLAAEGPLAQTQAQNMAADIARYERLSAALTRLQDAGPFMRAKQAAWMEDPEIAARAWEAFEPAVPVTFEGAVFAGTGFAGGWLTVSAVWAFLSGGWSLLFRRRAA</sequence>
<keyword evidence="3" id="KW-1185">Reference proteome</keyword>
<keyword evidence="1" id="KW-1133">Transmembrane helix</keyword>
<feature type="transmembrane region" description="Helical" evidence="1">
    <location>
        <begin position="142"/>
        <end position="163"/>
    </location>
</feature>
<evidence type="ECO:0000313" key="2">
    <source>
        <dbReference type="EMBL" id="CUH76564.1"/>
    </source>
</evidence>
<evidence type="ECO:0000256" key="1">
    <source>
        <dbReference type="SAM" id="Phobius"/>
    </source>
</evidence>
<dbReference type="EMBL" id="CYSE01000002">
    <property type="protein sequence ID" value="CUH76564.1"/>
    <property type="molecule type" value="Genomic_DNA"/>
</dbReference>
<name>A0A0P1G492_9RHOB</name>
<evidence type="ECO:0008006" key="4">
    <source>
        <dbReference type="Google" id="ProtNLM"/>
    </source>
</evidence>
<proteinExistence type="predicted"/>